<organism evidence="3 4">
    <name type="scientific">Mycena metata</name>
    <dbReference type="NCBI Taxonomy" id="1033252"/>
    <lineage>
        <taxon>Eukaryota</taxon>
        <taxon>Fungi</taxon>
        <taxon>Dikarya</taxon>
        <taxon>Basidiomycota</taxon>
        <taxon>Agaricomycotina</taxon>
        <taxon>Agaricomycetes</taxon>
        <taxon>Agaricomycetidae</taxon>
        <taxon>Agaricales</taxon>
        <taxon>Marasmiineae</taxon>
        <taxon>Mycenaceae</taxon>
        <taxon>Mycena</taxon>
    </lineage>
</organism>
<keyword evidence="4" id="KW-1185">Reference proteome</keyword>
<keyword evidence="2" id="KW-0812">Transmembrane</keyword>
<comment type="caution">
    <text evidence="3">The sequence shown here is derived from an EMBL/GenBank/DDBJ whole genome shotgun (WGS) entry which is preliminary data.</text>
</comment>
<sequence>MCCLLCVPDFAPLNHCDAFGTQDYSLSAGPKLSRKRLSQLLFRVLRVLLGRKTPMRRIPFRALADGPLRHLCRPLSVMYSPIGPARGLRACPMLDIPRSVATTRVALQPQPRLSSLMWLWLLVLLLSSYGFSCCSGFLRCKMQKHSAFYPSRAPSSGPRLRREVHRASVYSSRVNVYAPNSITLPPASPHSMFPDIVPRPRVPASSSPLLPTPHHRAPRPPPTPPLPPSPICIKGRNGEDGRMWYRAEGQDEELRVECGRDSGVRGAAGWNREDNKQLVRYVPSSNTKQRLRWRGHWMQVEFVIGYEDGNGRTTGDSINILLHSCDKAVLG</sequence>
<keyword evidence="2" id="KW-0472">Membrane</keyword>
<reference evidence="3" key="1">
    <citation type="submission" date="2023-03" db="EMBL/GenBank/DDBJ databases">
        <title>Massive genome expansion in bonnet fungi (Mycena s.s.) driven by repeated elements and novel gene families across ecological guilds.</title>
        <authorList>
            <consortium name="Lawrence Berkeley National Laboratory"/>
            <person name="Harder C.B."/>
            <person name="Miyauchi S."/>
            <person name="Viragh M."/>
            <person name="Kuo A."/>
            <person name="Thoen E."/>
            <person name="Andreopoulos B."/>
            <person name="Lu D."/>
            <person name="Skrede I."/>
            <person name="Drula E."/>
            <person name="Henrissat B."/>
            <person name="Morin E."/>
            <person name="Kohler A."/>
            <person name="Barry K."/>
            <person name="LaButti K."/>
            <person name="Morin E."/>
            <person name="Salamov A."/>
            <person name="Lipzen A."/>
            <person name="Mereny Z."/>
            <person name="Hegedus B."/>
            <person name="Baldrian P."/>
            <person name="Stursova M."/>
            <person name="Weitz H."/>
            <person name="Taylor A."/>
            <person name="Grigoriev I.V."/>
            <person name="Nagy L.G."/>
            <person name="Martin F."/>
            <person name="Kauserud H."/>
        </authorList>
    </citation>
    <scope>NUCLEOTIDE SEQUENCE</scope>
    <source>
        <strain evidence="3">CBHHK182m</strain>
    </source>
</reference>
<evidence type="ECO:0000256" key="2">
    <source>
        <dbReference type="SAM" id="Phobius"/>
    </source>
</evidence>
<evidence type="ECO:0000313" key="3">
    <source>
        <dbReference type="EMBL" id="KAJ7699853.1"/>
    </source>
</evidence>
<name>A0AAD7GL42_9AGAR</name>
<dbReference type="Proteomes" id="UP001215598">
    <property type="component" value="Unassembled WGS sequence"/>
</dbReference>
<evidence type="ECO:0000313" key="4">
    <source>
        <dbReference type="Proteomes" id="UP001215598"/>
    </source>
</evidence>
<protein>
    <submittedName>
        <fullName evidence="3">Uncharacterized protein</fullName>
    </submittedName>
</protein>
<gene>
    <name evidence="3" type="ORF">B0H16DRAFT_1835507</name>
</gene>
<feature type="transmembrane region" description="Helical" evidence="2">
    <location>
        <begin position="117"/>
        <end position="138"/>
    </location>
</feature>
<feature type="region of interest" description="Disordered" evidence="1">
    <location>
        <begin position="203"/>
        <end position="230"/>
    </location>
</feature>
<keyword evidence="2" id="KW-1133">Transmembrane helix</keyword>
<accession>A0AAD7GL42</accession>
<dbReference type="AlphaFoldDB" id="A0AAD7GL42"/>
<feature type="compositionally biased region" description="Pro residues" evidence="1">
    <location>
        <begin position="219"/>
        <end position="230"/>
    </location>
</feature>
<proteinExistence type="predicted"/>
<evidence type="ECO:0000256" key="1">
    <source>
        <dbReference type="SAM" id="MobiDB-lite"/>
    </source>
</evidence>
<dbReference type="EMBL" id="JARKIB010000560">
    <property type="protein sequence ID" value="KAJ7699853.1"/>
    <property type="molecule type" value="Genomic_DNA"/>
</dbReference>